<feature type="transmembrane region" description="Helical" evidence="2">
    <location>
        <begin position="40"/>
        <end position="62"/>
    </location>
</feature>
<feature type="region of interest" description="Disordered" evidence="1">
    <location>
        <begin position="1"/>
        <end position="24"/>
    </location>
</feature>
<evidence type="ECO:0000256" key="2">
    <source>
        <dbReference type="SAM" id="Phobius"/>
    </source>
</evidence>
<dbReference type="AlphaFoldDB" id="A0A2P8I9F6"/>
<protein>
    <submittedName>
        <fullName evidence="3">Uncharacterized protein</fullName>
    </submittedName>
</protein>
<dbReference type="EMBL" id="PYAX01000005">
    <property type="protein sequence ID" value="PSL55103.1"/>
    <property type="molecule type" value="Genomic_DNA"/>
</dbReference>
<dbReference type="RefSeq" id="WP_106616028.1">
    <property type="nucleotide sequence ID" value="NZ_PYAX01000005.1"/>
</dbReference>
<evidence type="ECO:0000313" key="3">
    <source>
        <dbReference type="EMBL" id="PSL55103.1"/>
    </source>
</evidence>
<gene>
    <name evidence="3" type="ORF">B0I31_10560</name>
</gene>
<dbReference type="OrthoDB" id="3681611at2"/>
<comment type="caution">
    <text evidence="3">The sequence shown here is derived from an EMBL/GenBank/DDBJ whole genome shotgun (WGS) entry which is preliminary data.</text>
</comment>
<proteinExistence type="predicted"/>
<keyword evidence="2" id="KW-0472">Membrane</keyword>
<sequence>MSEADLREGLQAAVGDEPPLNFDPDELIRRAQDARRRRRALVAVAVVTLALTGTVLALPGVLDRRMAVDAASGSVLTTAPSPAVLSSRPEPLSATTVPPPPTTAEPTTGVRSFLSGYLTGRFPEVVPGAKVTEVQVNEVRDADPRHFSAVVRFIDGTGPSGAVVRLIAPSGREHLARFCAEVECDDPQSRKDGTLLATGVTGDPASKVVVSRAVAHLRVDGSVVQVTAYGYDPGRGSELPDVALTVDQLVALATDPNLAVP</sequence>
<keyword evidence="2" id="KW-1133">Transmembrane helix</keyword>
<keyword evidence="2" id="KW-0812">Transmembrane</keyword>
<reference evidence="3 4" key="1">
    <citation type="submission" date="2018-03" db="EMBL/GenBank/DDBJ databases">
        <title>Genomic Encyclopedia of Type Strains, Phase III (KMG-III): the genomes of soil and plant-associated and newly described type strains.</title>
        <authorList>
            <person name="Whitman W."/>
        </authorList>
    </citation>
    <scope>NUCLEOTIDE SEQUENCE [LARGE SCALE GENOMIC DNA]</scope>
    <source>
        <strain evidence="3 4">CGMCC 4.7097</strain>
    </source>
</reference>
<dbReference type="Proteomes" id="UP000241118">
    <property type="component" value="Unassembled WGS sequence"/>
</dbReference>
<evidence type="ECO:0000256" key="1">
    <source>
        <dbReference type="SAM" id="MobiDB-lite"/>
    </source>
</evidence>
<feature type="region of interest" description="Disordered" evidence="1">
    <location>
        <begin position="79"/>
        <end position="108"/>
    </location>
</feature>
<accession>A0A2P8I9F6</accession>
<evidence type="ECO:0000313" key="4">
    <source>
        <dbReference type="Proteomes" id="UP000241118"/>
    </source>
</evidence>
<keyword evidence="4" id="KW-1185">Reference proteome</keyword>
<name>A0A2P8I9F6_SACCR</name>
<organism evidence="3 4">
    <name type="scientific">Saccharothrix carnea</name>
    <dbReference type="NCBI Taxonomy" id="1280637"/>
    <lineage>
        <taxon>Bacteria</taxon>
        <taxon>Bacillati</taxon>
        <taxon>Actinomycetota</taxon>
        <taxon>Actinomycetes</taxon>
        <taxon>Pseudonocardiales</taxon>
        <taxon>Pseudonocardiaceae</taxon>
        <taxon>Saccharothrix</taxon>
    </lineage>
</organism>